<reference evidence="18 19" key="1">
    <citation type="submission" date="2012-08" db="EMBL/GenBank/DDBJ databases">
        <title>Whole genome shotgun sequence of Austwickia chelonae NBRC 105200.</title>
        <authorList>
            <person name="Yoshida I."/>
            <person name="Hosoyama A."/>
            <person name="Tsuchikane K."/>
            <person name="Katsumata H."/>
            <person name="Ando Y."/>
            <person name="Ohji S."/>
            <person name="Hamada M."/>
            <person name="Tamura T."/>
            <person name="Yamazoe A."/>
            <person name="Yamazaki S."/>
            <person name="Fujita N."/>
        </authorList>
    </citation>
    <scope>NUCLEOTIDE SEQUENCE [LARGE SCALE GENOMIC DNA]</scope>
    <source>
        <strain evidence="18 19">NBRC 105200</strain>
    </source>
</reference>
<organism evidence="18 19">
    <name type="scientific">Austwickia chelonae NBRC 105200</name>
    <dbReference type="NCBI Taxonomy" id="1184607"/>
    <lineage>
        <taxon>Bacteria</taxon>
        <taxon>Bacillati</taxon>
        <taxon>Actinomycetota</taxon>
        <taxon>Actinomycetes</taxon>
        <taxon>Micrococcales</taxon>
        <taxon>Dermatophilaceae</taxon>
        <taxon>Austwickia</taxon>
    </lineage>
</organism>
<dbReference type="Proteomes" id="UP000008495">
    <property type="component" value="Unassembled WGS sequence"/>
</dbReference>
<dbReference type="eggNOG" id="COG1968">
    <property type="taxonomic scope" value="Bacteria"/>
</dbReference>
<comment type="similarity">
    <text evidence="2 17">Belongs to the UppP family.</text>
</comment>
<feature type="transmembrane region" description="Helical" evidence="17">
    <location>
        <begin position="121"/>
        <end position="138"/>
    </location>
</feature>
<comment type="miscellaneous">
    <text evidence="17">Bacitracin is thought to be involved in the inhibition of peptidoglycan synthesis by sequestering undecaprenyl diphosphate, thereby reducing the pool of lipid carrier available.</text>
</comment>
<dbReference type="GO" id="GO:0005886">
    <property type="term" value="C:plasma membrane"/>
    <property type="evidence" value="ECO:0007669"/>
    <property type="project" value="UniProtKB-SubCell"/>
</dbReference>
<dbReference type="GO" id="GO:0050380">
    <property type="term" value="F:undecaprenyl-diphosphatase activity"/>
    <property type="evidence" value="ECO:0007669"/>
    <property type="project" value="UniProtKB-UniRule"/>
</dbReference>
<dbReference type="EC" id="3.6.1.27" evidence="3 17"/>
<feature type="transmembrane region" description="Helical" evidence="17">
    <location>
        <begin position="227"/>
        <end position="249"/>
    </location>
</feature>
<evidence type="ECO:0000313" key="19">
    <source>
        <dbReference type="Proteomes" id="UP000008495"/>
    </source>
</evidence>
<evidence type="ECO:0000256" key="10">
    <source>
        <dbReference type="ARBA" id="ARBA00022989"/>
    </source>
</evidence>
<dbReference type="NCBIfam" id="NF001392">
    <property type="entry name" value="PRK00281.2-1"/>
    <property type="match status" value="1"/>
</dbReference>
<dbReference type="RefSeq" id="WP_006501887.1">
    <property type="nucleotide sequence ID" value="NZ_BAGZ01000005.1"/>
</dbReference>
<dbReference type="Pfam" id="PF02673">
    <property type="entry name" value="BacA"/>
    <property type="match status" value="1"/>
</dbReference>
<dbReference type="HAMAP" id="MF_01006">
    <property type="entry name" value="Undec_diphosphatase"/>
    <property type="match status" value="1"/>
</dbReference>
<evidence type="ECO:0000313" key="18">
    <source>
        <dbReference type="EMBL" id="GAB77135.1"/>
    </source>
</evidence>
<dbReference type="GO" id="GO:0071555">
    <property type="term" value="P:cell wall organization"/>
    <property type="evidence" value="ECO:0007669"/>
    <property type="project" value="UniProtKB-KW"/>
</dbReference>
<evidence type="ECO:0000256" key="9">
    <source>
        <dbReference type="ARBA" id="ARBA00022984"/>
    </source>
</evidence>
<feature type="transmembrane region" description="Helical" evidence="17">
    <location>
        <begin position="90"/>
        <end position="109"/>
    </location>
</feature>
<evidence type="ECO:0000256" key="12">
    <source>
        <dbReference type="ARBA" id="ARBA00023251"/>
    </source>
</evidence>
<accession>K6VP42</accession>
<proteinExistence type="inferred from homology"/>
<evidence type="ECO:0000256" key="14">
    <source>
        <dbReference type="ARBA" id="ARBA00032707"/>
    </source>
</evidence>
<evidence type="ECO:0000256" key="8">
    <source>
        <dbReference type="ARBA" id="ARBA00022960"/>
    </source>
</evidence>
<gene>
    <name evidence="17 18" type="primary">uppP</name>
    <name evidence="18" type="ORF">AUCHE_05_00400</name>
</gene>
<comment type="function">
    <text evidence="17">Catalyzes the dephosphorylation of undecaprenyl diphosphate (UPP). Confers resistance to bacitracin.</text>
</comment>
<evidence type="ECO:0000256" key="6">
    <source>
        <dbReference type="ARBA" id="ARBA00022692"/>
    </source>
</evidence>
<keyword evidence="19" id="KW-1185">Reference proteome</keyword>
<evidence type="ECO:0000256" key="15">
    <source>
        <dbReference type="ARBA" id="ARBA00032932"/>
    </source>
</evidence>
<keyword evidence="7 17" id="KW-0378">Hydrolase</keyword>
<dbReference type="PANTHER" id="PTHR30622">
    <property type="entry name" value="UNDECAPRENYL-DIPHOSPHATASE"/>
    <property type="match status" value="1"/>
</dbReference>
<dbReference type="InterPro" id="IPR003824">
    <property type="entry name" value="UppP"/>
</dbReference>
<comment type="subcellular location">
    <subcellularLocation>
        <location evidence="1 17">Cell membrane</location>
        <topology evidence="1 17">Multi-pass membrane protein</topology>
    </subcellularLocation>
</comment>
<evidence type="ECO:0000256" key="16">
    <source>
        <dbReference type="ARBA" id="ARBA00047594"/>
    </source>
</evidence>
<protein>
    <recommendedName>
        <fullName evidence="4 17">Undecaprenyl-diphosphatase</fullName>
        <ecNumber evidence="3 17">3.6.1.27</ecNumber>
    </recommendedName>
    <alternativeName>
        <fullName evidence="15 17">Bacitracin resistance protein</fullName>
    </alternativeName>
    <alternativeName>
        <fullName evidence="14 17">Undecaprenyl pyrophosphate phosphatase</fullName>
    </alternativeName>
</protein>
<dbReference type="GO" id="GO:0009252">
    <property type="term" value="P:peptidoglycan biosynthetic process"/>
    <property type="evidence" value="ECO:0007669"/>
    <property type="project" value="UniProtKB-KW"/>
</dbReference>
<keyword evidence="10 17" id="KW-1133">Transmembrane helix</keyword>
<evidence type="ECO:0000256" key="11">
    <source>
        <dbReference type="ARBA" id="ARBA00023136"/>
    </source>
</evidence>
<sequence length="283" mass="30384">MELTYVHAVILGIVEGITEYLPISSTGHLTVVEKMMGLQIDDPAVTGYTATIQIGAIAATLVFFWGKISRLFFAWVDGIRDERARDNQDWTLAWAVIIGSLPVGIVGFLGRKVISGSLRSLWVVAAALVLWSIVMWVAEMRHDQDVREGTQRAEDDVTIRDGIILGVAQCFSLVPGVSRSGATISAGLFTGLNRVVATELSFFMAIPALTAAGLYGLKDVDFAVVPLGPMIVGIVVSFFVAYASIAWLLRFVASNSLKAFVYYRVPAGLLLAAAVGAGWISAT</sequence>
<dbReference type="AlphaFoldDB" id="K6VP42"/>
<evidence type="ECO:0000256" key="13">
    <source>
        <dbReference type="ARBA" id="ARBA00023316"/>
    </source>
</evidence>
<dbReference type="OrthoDB" id="9808289at2"/>
<evidence type="ECO:0000256" key="4">
    <source>
        <dbReference type="ARBA" id="ARBA00021581"/>
    </source>
</evidence>
<dbReference type="STRING" id="100225.SAMN05421595_0950"/>
<comment type="caution">
    <text evidence="18">The sequence shown here is derived from an EMBL/GenBank/DDBJ whole genome shotgun (WGS) entry which is preliminary data.</text>
</comment>
<evidence type="ECO:0000256" key="5">
    <source>
        <dbReference type="ARBA" id="ARBA00022475"/>
    </source>
</evidence>
<feature type="transmembrane region" description="Helical" evidence="17">
    <location>
        <begin position="261"/>
        <end position="282"/>
    </location>
</feature>
<evidence type="ECO:0000256" key="3">
    <source>
        <dbReference type="ARBA" id="ARBA00012374"/>
    </source>
</evidence>
<keyword evidence="6 17" id="KW-0812">Transmembrane</keyword>
<evidence type="ECO:0000256" key="17">
    <source>
        <dbReference type="HAMAP-Rule" id="MF_01006"/>
    </source>
</evidence>
<dbReference type="GO" id="GO:0046677">
    <property type="term" value="P:response to antibiotic"/>
    <property type="evidence" value="ECO:0007669"/>
    <property type="project" value="UniProtKB-UniRule"/>
</dbReference>
<comment type="catalytic activity">
    <reaction evidence="16 17">
        <text>di-trans,octa-cis-undecaprenyl diphosphate + H2O = di-trans,octa-cis-undecaprenyl phosphate + phosphate + H(+)</text>
        <dbReference type="Rhea" id="RHEA:28094"/>
        <dbReference type="ChEBI" id="CHEBI:15377"/>
        <dbReference type="ChEBI" id="CHEBI:15378"/>
        <dbReference type="ChEBI" id="CHEBI:43474"/>
        <dbReference type="ChEBI" id="CHEBI:58405"/>
        <dbReference type="ChEBI" id="CHEBI:60392"/>
        <dbReference type="EC" id="3.6.1.27"/>
    </reaction>
</comment>
<keyword evidence="8 17" id="KW-0133">Cell shape</keyword>
<keyword evidence="5 17" id="KW-1003">Cell membrane</keyword>
<keyword evidence="13 17" id="KW-0961">Cell wall biogenesis/degradation</keyword>
<feature type="transmembrane region" description="Helical" evidence="17">
    <location>
        <begin position="195"/>
        <end position="215"/>
    </location>
</feature>
<feature type="transmembrane region" description="Helical" evidence="17">
    <location>
        <begin position="45"/>
        <end position="65"/>
    </location>
</feature>
<dbReference type="PANTHER" id="PTHR30622:SF3">
    <property type="entry name" value="UNDECAPRENYL-DIPHOSPHATASE"/>
    <property type="match status" value="1"/>
</dbReference>
<dbReference type="GO" id="GO:0008360">
    <property type="term" value="P:regulation of cell shape"/>
    <property type="evidence" value="ECO:0007669"/>
    <property type="project" value="UniProtKB-KW"/>
</dbReference>
<dbReference type="NCBIfam" id="TIGR00753">
    <property type="entry name" value="undec_PP_bacA"/>
    <property type="match status" value="1"/>
</dbReference>
<keyword evidence="11 17" id="KW-0472">Membrane</keyword>
<keyword evidence="9 17" id="KW-0573">Peptidoglycan synthesis</keyword>
<evidence type="ECO:0000256" key="2">
    <source>
        <dbReference type="ARBA" id="ARBA00010621"/>
    </source>
</evidence>
<evidence type="ECO:0000256" key="1">
    <source>
        <dbReference type="ARBA" id="ARBA00004651"/>
    </source>
</evidence>
<name>K6VP42_9MICO</name>
<dbReference type="EMBL" id="BAGZ01000005">
    <property type="protein sequence ID" value="GAB77135.1"/>
    <property type="molecule type" value="Genomic_DNA"/>
</dbReference>
<keyword evidence="12 17" id="KW-0046">Antibiotic resistance</keyword>
<evidence type="ECO:0000256" key="7">
    <source>
        <dbReference type="ARBA" id="ARBA00022801"/>
    </source>
</evidence>